<dbReference type="AlphaFoldDB" id="A0A1I4Z8Q1"/>
<gene>
    <name evidence="2" type="ORF">SAMN04487859_10315</name>
</gene>
<dbReference type="Proteomes" id="UP000198599">
    <property type="component" value="Unassembled WGS sequence"/>
</dbReference>
<evidence type="ECO:0000256" key="1">
    <source>
        <dbReference type="SAM" id="MobiDB-lite"/>
    </source>
</evidence>
<name>A0A1I4Z8Q1_9RHOB</name>
<sequence length="373" mass="39284">MKYLVAGLAAAALLGGCGSGSNPFEGDAPAEPTDTTTEDPNIDPTDPNVDVNSRFLFDTGQDLTMNSVTFDEVNNQLIINNLPFDGPEQIYDNIGSRNEAEFFASRKTPTTGRIQHYAVFVKRDDLEATAAAGAEWGDFGFGGANIKRDSFNLPANGEYVYTGVYAGVRTFDDRTGLHLVTGDAELLLDINDLDPAAGLQGNIVGSVSNRTRTLPDGTALAGLPNLILNSVTFNTETGVFEGGTANTFTPDGNIRDNGSYEGLIAGVNGEEIGALTLIEGVAELQTVSFETVEFEVVTPTGTTTGTANALTPEARVTVQALVDAGFETPVVRVQAADLPTGAVITSTTIDTQEFRSDFNARELGVIGADQVIP</sequence>
<accession>A0A1I4Z8Q1</accession>
<dbReference type="PROSITE" id="PS51257">
    <property type="entry name" value="PROKAR_LIPOPROTEIN"/>
    <property type="match status" value="1"/>
</dbReference>
<dbReference type="RefSeq" id="WP_092834192.1">
    <property type="nucleotide sequence ID" value="NZ_FOVP01000003.1"/>
</dbReference>
<dbReference type="EMBL" id="FOVP01000003">
    <property type="protein sequence ID" value="SFN46578.1"/>
    <property type="molecule type" value="Genomic_DNA"/>
</dbReference>
<dbReference type="STRING" id="1005928.SAMN04487859_10315"/>
<dbReference type="OrthoDB" id="7739218at2"/>
<reference evidence="3" key="1">
    <citation type="submission" date="2016-10" db="EMBL/GenBank/DDBJ databases">
        <authorList>
            <person name="Varghese N."/>
            <person name="Submissions S."/>
        </authorList>
    </citation>
    <scope>NUCLEOTIDE SEQUENCE [LARGE SCALE GENOMIC DNA]</scope>
    <source>
        <strain evidence="3">DSM 28463</strain>
    </source>
</reference>
<evidence type="ECO:0000313" key="3">
    <source>
        <dbReference type="Proteomes" id="UP000198599"/>
    </source>
</evidence>
<evidence type="ECO:0000313" key="2">
    <source>
        <dbReference type="EMBL" id="SFN46578.1"/>
    </source>
</evidence>
<feature type="region of interest" description="Disordered" evidence="1">
    <location>
        <begin position="22"/>
        <end position="48"/>
    </location>
</feature>
<proteinExistence type="predicted"/>
<organism evidence="2 3">
    <name type="scientific">Roseovarius lutimaris</name>
    <dbReference type="NCBI Taxonomy" id="1005928"/>
    <lineage>
        <taxon>Bacteria</taxon>
        <taxon>Pseudomonadati</taxon>
        <taxon>Pseudomonadota</taxon>
        <taxon>Alphaproteobacteria</taxon>
        <taxon>Rhodobacterales</taxon>
        <taxon>Roseobacteraceae</taxon>
        <taxon>Roseovarius</taxon>
    </lineage>
</organism>
<protein>
    <submittedName>
        <fullName evidence="2">Uncharacterized protein</fullName>
    </submittedName>
</protein>
<keyword evidence="3" id="KW-1185">Reference proteome</keyword>